<protein>
    <submittedName>
        <fullName evidence="4">Ig-like domain-containing protein</fullName>
    </submittedName>
</protein>
<dbReference type="Pfam" id="PF13205">
    <property type="entry name" value="Big_5"/>
    <property type="match status" value="1"/>
</dbReference>
<dbReference type="InterPro" id="IPR032812">
    <property type="entry name" value="SbsA_Ig"/>
</dbReference>
<dbReference type="STRING" id="37625.SAMN05660420_01103"/>
<organism evidence="4 5">
    <name type="scientific">Desulfuromusa kysingii</name>
    <dbReference type="NCBI Taxonomy" id="37625"/>
    <lineage>
        <taxon>Bacteria</taxon>
        <taxon>Pseudomonadati</taxon>
        <taxon>Thermodesulfobacteriota</taxon>
        <taxon>Desulfuromonadia</taxon>
        <taxon>Desulfuromonadales</taxon>
        <taxon>Geopsychrobacteraceae</taxon>
        <taxon>Desulfuromusa</taxon>
    </lineage>
</organism>
<evidence type="ECO:0000256" key="1">
    <source>
        <dbReference type="ARBA" id="ARBA00022729"/>
    </source>
</evidence>
<feature type="chain" id="PRO_5011748149" evidence="2">
    <location>
        <begin position="22"/>
        <end position="412"/>
    </location>
</feature>
<keyword evidence="5" id="KW-1185">Reference proteome</keyword>
<reference evidence="4 5" key="1">
    <citation type="submission" date="2016-10" db="EMBL/GenBank/DDBJ databases">
        <authorList>
            <person name="de Groot N.N."/>
        </authorList>
    </citation>
    <scope>NUCLEOTIDE SEQUENCE [LARGE SCALE GENOMIC DNA]</scope>
    <source>
        <strain evidence="4 5">DSM 7343</strain>
    </source>
</reference>
<keyword evidence="1 2" id="KW-0732">Signal</keyword>
<feature type="domain" description="SbsA Ig-like" evidence="3">
    <location>
        <begin position="297"/>
        <end position="400"/>
    </location>
</feature>
<dbReference type="Proteomes" id="UP000199409">
    <property type="component" value="Unassembled WGS sequence"/>
</dbReference>
<evidence type="ECO:0000256" key="2">
    <source>
        <dbReference type="SAM" id="SignalP"/>
    </source>
</evidence>
<name>A0A1H3Y5R3_9BACT</name>
<feature type="signal peptide" evidence="2">
    <location>
        <begin position="1"/>
        <end position="21"/>
    </location>
</feature>
<evidence type="ECO:0000313" key="4">
    <source>
        <dbReference type="EMBL" id="SEA06890.1"/>
    </source>
</evidence>
<sequence>MTRFISIIISLFALSSLCLLSACGGGGGGGDSSGTSKAADDASSPVVTMLTGKVADGYLREARVFLDRNNNHAYDNGEPTTQSTSGGSYQLDVSPGEGDLYPVVAQVVAGQTVDEDTGTTVAYNYLLESSPGYWQFVSPLTTLVKLERDKNPSFSHQQAEIAIRSRFGIADSVSLFTDYIEPENVNSALITEHSRTHKAAQVIATLMGRVRESIRQNLGGIIGATEQSLVSYMVSDQILLQAGVIEQALNAERNQGSVVDVVALTNNIADAINTDRLDAEALALYEQRLEQNFETWDMSPPSIQSQYPPADDTASVDVVVSLSFDESLDETLLSNNIVDLSGPNGSVSGVLNYDRESLSISFTPSQLLIPFSRYQVTVKGELADALGNSLGDDVSWSFTTIFDQVPPPLPDF</sequence>
<dbReference type="AlphaFoldDB" id="A0A1H3Y5R3"/>
<gene>
    <name evidence="4" type="ORF">SAMN05660420_01103</name>
</gene>
<proteinExistence type="predicted"/>
<accession>A0A1H3Y5R3</accession>
<dbReference type="PROSITE" id="PS51257">
    <property type="entry name" value="PROKAR_LIPOPROTEIN"/>
    <property type="match status" value="1"/>
</dbReference>
<dbReference type="RefSeq" id="WP_175498277.1">
    <property type="nucleotide sequence ID" value="NZ_FNQN01000003.1"/>
</dbReference>
<evidence type="ECO:0000259" key="3">
    <source>
        <dbReference type="Pfam" id="PF13205"/>
    </source>
</evidence>
<evidence type="ECO:0000313" key="5">
    <source>
        <dbReference type="Proteomes" id="UP000199409"/>
    </source>
</evidence>
<dbReference type="EMBL" id="FNQN01000003">
    <property type="protein sequence ID" value="SEA06890.1"/>
    <property type="molecule type" value="Genomic_DNA"/>
</dbReference>